<evidence type="ECO:0000313" key="2">
    <source>
        <dbReference type="Proteomes" id="UP000769766"/>
    </source>
</evidence>
<organism evidence="1 2">
    <name type="scientific">Tectimicrobiota bacterium</name>
    <dbReference type="NCBI Taxonomy" id="2528274"/>
    <lineage>
        <taxon>Bacteria</taxon>
        <taxon>Pseudomonadati</taxon>
        <taxon>Nitrospinota/Tectimicrobiota group</taxon>
        <taxon>Candidatus Tectimicrobiota</taxon>
    </lineage>
</organism>
<gene>
    <name evidence="1" type="ORF">HYY20_08105</name>
</gene>
<protein>
    <submittedName>
        <fullName evidence="1">Uncharacterized protein</fullName>
    </submittedName>
</protein>
<evidence type="ECO:0000313" key="1">
    <source>
        <dbReference type="EMBL" id="MBI2876828.1"/>
    </source>
</evidence>
<sequence>MESFKEMVQDIVESAGYKVTEKDQGAIVARKKRALKLFVVEDWSFENFEAGLKKLVEMKEDDSDYCVIVEPSAE</sequence>
<dbReference type="EMBL" id="JACPRF010000245">
    <property type="protein sequence ID" value="MBI2876828.1"/>
    <property type="molecule type" value="Genomic_DNA"/>
</dbReference>
<proteinExistence type="predicted"/>
<feature type="non-terminal residue" evidence="1">
    <location>
        <position position="74"/>
    </location>
</feature>
<comment type="caution">
    <text evidence="1">The sequence shown here is derived from an EMBL/GenBank/DDBJ whole genome shotgun (WGS) entry which is preliminary data.</text>
</comment>
<dbReference type="Proteomes" id="UP000769766">
    <property type="component" value="Unassembled WGS sequence"/>
</dbReference>
<accession>A0A932CNU0</accession>
<name>A0A932CNU0_UNCTE</name>
<reference evidence="1" key="1">
    <citation type="submission" date="2020-07" db="EMBL/GenBank/DDBJ databases">
        <title>Huge and variable diversity of episymbiotic CPR bacteria and DPANN archaea in groundwater ecosystems.</title>
        <authorList>
            <person name="He C.Y."/>
            <person name="Keren R."/>
            <person name="Whittaker M."/>
            <person name="Farag I.F."/>
            <person name="Doudna J."/>
            <person name="Cate J.H.D."/>
            <person name="Banfield J.F."/>
        </authorList>
    </citation>
    <scope>NUCLEOTIDE SEQUENCE</scope>
    <source>
        <strain evidence="1">NC_groundwater_672_Ag_B-0.1um_62_36</strain>
    </source>
</reference>
<dbReference type="AlphaFoldDB" id="A0A932CNU0"/>